<reference evidence="1 2" key="1">
    <citation type="submission" date="2016-10" db="EMBL/GenBank/DDBJ databases">
        <title>Rodentibacter gen. nov. and new species.</title>
        <authorList>
            <person name="Christensen H."/>
        </authorList>
    </citation>
    <scope>NUCLEOTIDE SEQUENCE [LARGE SCALE GENOMIC DNA]</scope>
    <source>
        <strain evidence="1 2">199137021</strain>
    </source>
</reference>
<keyword evidence="2" id="KW-1185">Reference proteome</keyword>
<evidence type="ECO:0000313" key="1">
    <source>
        <dbReference type="EMBL" id="OOF70568.1"/>
    </source>
</evidence>
<accession>A0AAJ3K459</accession>
<dbReference type="RefSeq" id="WP_059365753.1">
    <property type="nucleotide sequence ID" value="NZ_BBXJ01000001.1"/>
</dbReference>
<name>A0AAJ3K459_9PAST</name>
<comment type="caution">
    <text evidence="1">The sequence shown here is derived from an EMBL/GenBank/DDBJ whole genome shotgun (WGS) entry which is preliminary data.</text>
</comment>
<dbReference type="EMBL" id="MLAB01000053">
    <property type="protein sequence ID" value="OOF70568.1"/>
    <property type="molecule type" value="Genomic_DNA"/>
</dbReference>
<evidence type="ECO:0000313" key="2">
    <source>
        <dbReference type="Proteomes" id="UP000188998"/>
    </source>
</evidence>
<dbReference type="Proteomes" id="UP000188998">
    <property type="component" value="Unassembled WGS sequence"/>
</dbReference>
<protein>
    <submittedName>
        <fullName evidence="1">Uncharacterized protein</fullName>
    </submittedName>
</protein>
<gene>
    <name evidence="1" type="ORF">BKG90_09770</name>
</gene>
<proteinExistence type="predicted"/>
<sequence length="103" mass="12069">METRKRKIVQIAEYVSSDSQSRKVIALCDDGTLWLFKEQEWIKFPEIPQQDFSDKEIELDNIEAEIKKYMAIERTEGLTTEGRSTLAELIQHKINLLNSLRII</sequence>
<dbReference type="AlphaFoldDB" id="A0AAJ3K459"/>
<organism evidence="1 2">
    <name type="scientific">Rodentibacter caecimuris</name>
    <dbReference type="NCBI Taxonomy" id="1796644"/>
    <lineage>
        <taxon>Bacteria</taxon>
        <taxon>Pseudomonadati</taxon>
        <taxon>Pseudomonadota</taxon>
        <taxon>Gammaproteobacteria</taxon>
        <taxon>Pasteurellales</taxon>
        <taxon>Pasteurellaceae</taxon>
        <taxon>Rodentibacter</taxon>
    </lineage>
</organism>